<evidence type="ECO:0008006" key="3">
    <source>
        <dbReference type="Google" id="ProtNLM"/>
    </source>
</evidence>
<keyword evidence="2" id="KW-1185">Reference proteome</keyword>
<accession>A0ABP9CCL9</accession>
<comment type="caution">
    <text evidence="1">The sequence shown here is derived from an EMBL/GenBank/DDBJ whole genome shotgun (WGS) entry which is preliminary data.</text>
</comment>
<evidence type="ECO:0000313" key="2">
    <source>
        <dbReference type="Proteomes" id="UP001500839"/>
    </source>
</evidence>
<protein>
    <recommendedName>
        <fullName evidence="3">7-cyano-7-deazaguanine synthase</fullName>
    </recommendedName>
</protein>
<name>A0ABP9CCL9_9ACTN</name>
<sequence length="395" mass="43701">MTAETFTVNVLDRPDHEAAAEFSWGDKIYTIETSANVTLRNTATAWLPPATIMAMKKDLPLHIDSTVDPKTLKGANEAQQLLHSWWPEELHEINIDATANTPSPKSSRGIGCFFSGGLDSFYSAITNAPKITHLIFVHGFDIFLNSTEHYNSALDAMRATAEEMGKTLIEVRTNIVHTVGHGRDWMLAHGAAMAHVALLLSDHLNSAIIPASHYVDNIVPHGSHPDLDPLWSSTSLSFVYDGIEANRAEKALRASTSRTALKHLRVCFWNRSDIQNCGECEKCVRTAVNMRIAGASDKFTAIPTTDLIKSISRVEFKRDNEKYFLAENIRALEQSDRADPDLLNALVTASSRSTSQKARALLWSNYIYAKMTCILIGQKSRGSLSGLHQRLGKVQ</sequence>
<gene>
    <name evidence="1" type="ORF">GCM10023353_08200</name>
</gene>
<organism evidence="1 2">
    <name type="scientific">Tomitella cavernea</name>
    <dbReference type="NCBI Taxonomy" id="1387982"/>
    <lineage>
        <taxon>Bacteria</taxon>
        <taxon>Bacillati</taxon>
        <taxon>Actinomycetota</taxon>
        <taxon>Actinomycetes</taxon>
        <taxon>Mycobacteriales</taxon>
        <taxon>Tomitella</taxon>
    </lineage>
</organism>
<reference evidence="2" key="1">
    <citation type="journal article" date="2019" name="Int. J. Syst. Evol. Microbiol.">
        <title>The Global Catalogue of Microorganisms (GCM) 10K type strain sequencing project: providing services to taxonomists for standard genome sequencing and annotation.</title>
        <authorList>
            <consortium name="The Broad Institute Genomics Platform"/>
            <consortium name="The Broad Institute Genome Sequencing Center for Infectious Disease"/>
            <person name="Wu L."/>
            <person name="Ma J."/>
        </authorList>
    </citation>
    <scope>NUCLEOTIDE SEQUENCE [LARGE SCALE GENOMIC DNA]</scope>
    <source>
        <strain evidence="2">JCM 18542</strain>
    </source>
</reference>
<evidence type="ECO:0000313" key="1">
    <source>
        <dbReference type="EMBL" id="GAA4807175.1"/>
    </source>
</evidence>
<proteinExistence type="predicted"/>
<dbReference type="RefSeq" id="WP_200170976.1">
    <property type="nucleotide sequence ID" value="NZ_BAABKQ010000001.1"/>
</dbReference>
<dbReference type="EMBL" id="BAABKQ010000001">
    <property type="protein sequence ID" value="GAA4807175.1"/>
    <property type="molecule type" value="Genomic_DNA"/>
</dbReference>
<dbReference type="Proteomes" id="UP001500839">
    <property type="component" value="Unassembled WGS sequence"/>
</dbReference>